<dbReference type="GO" id="GO:0043164">
    <property type="term" value="P:Gram-negative-bacterium-type cell wall biogenesis"/>
    <property type="evidence" value="ECO:0007669"/>
    <property type="project" value="TreeGrafter"/>
</dbReference>
<reference evidence="4" key="1">
    <citation type="submission" date="2014-06" db="EMBL/GenBank/DDBJ databases">
        <authorList>
            <person name="Winans N.J."/>
            <person name="Newell P.D."/>
            <person name="Douglas A.E."/>
        </authorList>
    </citation>
    <scope>NUCLEOTIDE SEQUENCE [LARGE SCALE GENOMIC DNA]</scope>
    <source>
        <strain evidence="4">DmL_052</strain>
    </source>
</reference>
<gene>
    <name evidence="3" type="ORF">HK18_09635</name>
</gene>
<dbReference type="RefSeq" id="WP_086632364.1">
    <property type="nucleotide sequence ID" value="NZ_JOPB01000007.1"/>
</dbReference>
<dbReference type="PANTHER" id="PTHR30336:SF4">
    <property type="entry name" value="ENVELOPE BIOGENESIS FACTOR ELYC"/>
    <property type="match status" value="1"/>
</dbReference>
<evidence type="ECO:0000256" key="1">
    <source>
        <dbReference type="SAM" id="Phobius"/>
    </source>
</evidence>
<dbReference type="InterPro" id="IPR003848">
    <property type="entry name" value="DUF218"/>
</dbReference>
<dbReference type="EMBL" id="JOPB01000007">
    <property type="protein sequence ID" value="OUI78290.1"/>
    <property type="molecule type" value="Genomic_DNA"/>
</dbReference>
<dbReference type="InterPro" id="IPR014729">
    <property type="entry name" value="Rossmann-like_a/b/a_fold"/>
</dbReference>
<dbReference type="GO" id="GO:0000270">
    <property type="term" value="P:peptidoglycan metabolic process"/>
    <property type="evidence" value="ECO:0007669"/>
    <property type="project" value="TreeGrafter"/>
</dbReference>
<sequence length="207" mass="23321">MDKPRSKSKWILLLWGMLTIFLAWGGGFVLFVIDTLTYYPPTPTAQGIVVLTGGAKRIDTAIQLLQSNHGKYLLISGVQPTTTLQDIERVSSIKLTQSNRNHITLGHNATSTMGNAVETAAWVHYHHLDSLIVVTSSYHIRRAIVEIQSLLDNVDIYPYVSRSDKQETLSHLHSIRLLFLEYNKFIAAYTGLIHTTRPKEDLLKNIP</sequence>
<proteinExistence type="predicted"/>
<name>A0A251ZUF6_9PROT</name>
<dbReference type="GO" id="GO:0005886">
    <property type="term" value="C:plasma membrane"/>
    <property type="evidence" value="ECO:0007669"/>
    <property type="project" value="TreeGrafter"/>
</dbReference>
<comment type="caution">
    <text evidence="3">The sequence shown here is derived from an EMBL/GenBank/DDBJ whole genome shotgun (WGS) entry which is preliminary data.</text>
</comment>
<dbReference type="PANTHER" id="PTHR30336">
    <property type="entry name" value="INNER MEMBRANE PROTEIN, PROBABLE PERMEASE"/>
    <property type="match status" value="1"/>
</dbReference>
<evidence type="ECO:0000313" key="3">
    <source>
        <dbReference type="EMBL" id="OUI78290.1"/>
    </source>
</evidence>
<keyword evidence="1" id="KW-0812">Transmembrane</keyword>
<keyword evidence="1" id="KW-1133">Transmembrane helix</keyword>
<accession>A0A251ZUF6</accession>
<dbReference type="Gene3D" id="3.40.50.620">
    <property type="entry name" value="HUPs"/>
    <property type="match status" value="1"/>
</dbReference>
<evidence type="ECO:0000259" key="2">
    <source>
        <dbReference type="Pfam" id="PF02698"/>
    </source>
</evidence>
<dbReference type="Proteomes" id="UP000194946">
    <property type="component" value="Unassembled WGS sequence"/>
</dbReference>
<dbReference type="AlphaFoldDB" id="A0A251ZUF6"/>
<dbReference type="CDD" id="cd06259">
    <property type="entry name" value="YdcF-like"/>
    <property type="match status" value="1"/>
</dbReference>
<feature type="transmembrane region" description="Helical" evidence="1">
    <location>
        <begin position="12"/>
        <end position="33"/>
    </location>
</feature>
<feature type="domain" description="DUF218" evidence="2">
    <location>
        <begin position="47"/>
        <end position="159"/>
    </location>
</feature>
<evidence type="ECO:0000313" key="4">
    <source>
        <dbReference type="Proteomes" id="UP000194946"/>
    </source>
</evidence>
<protein>
    <recommendedName>
        <fullName evidence="2">DUF218 domain-containing protein</fullName>
    </recommendedName>
</protein>
<organism evidence="3 4">
    <name type="scientific">Commensalibacter intestini</name>
    <dbReference type="NCBI Taxonomy" id="479936"/>
    <lineage>
        <taxon>Bacteria</taxon>
        <taxon>Pseudomonadati</taxon>
        <taxon>Pseudomonadota</taxon>
        <taxon>Alphaproteobacteria</taxon>
        <taxon>Acetobacterales</taxon>
        <taxon>Acetobacteraceae</taxon>
    </lineage>
</organism>
<dbReference type="Pfam" id="PF02698">
    <property type="entry name" value="DUF218"/>
    <property type="match status" value="1"/>
</dbReference>
<keyword evidence="4" id="KW-1185">Reference proteome</keyword>
<dbReference type="InterPro" id="IPR051599">
    <property type="entry name" value="Cell_Envelope_Assoc"/>
</dbReference>
<keyword evidence="1" id="KW-0472">Membrane</keyword>